<dbReference type="PANTHER" id="PTHR24287:SF1">
    <property type="entry name" value="P450, PUTATIVE (EUROFUNG)-RELATED"/>
    <property type="match status" value="1"/>
</dbReference>
<evidence type="ECO:0000313" key="9">
    <source>
        <dbReference type="EMBL" id="KAF8714644.1"/>
    </source>
</evidence>
<dbReference type="EMBL" id="JACYCD010000009">
    <property type="protein sequence ID" value="KAF8714644.1"/>
    <property type="molecule type" value="Genomic_DNA"/>
</dbReference>
<evidence type="ECO:0000256" key="3">
    <source>
        <dbReference type="ARBA" id="ARBA00022617"/>
    </source>
</evidence>
<dbReference type="Pfam" id="PF00067">
    <property type="entry name" value="p450"/>
    <property type="match status" value="1"/>
</dbReference>
<dbReference type="GO" id="GO:0016705">
    <property type="term" value="F:oxidoreductase activity, acting on paired donors, with incorporation or reduction of molecular oxygen"/>
    <property type="evidence" value="ECO:0007669"/>
    <property type="project" value="InterPro"/>
</dbReference>
<name>A0A8H7I016_9AGAM</name>
<dbReference type="PANTHER" id="PTHR24287">
    <property type="entry name" value="P450, PUTATIVE (EUROFUNG)-RELATED"/>
    <property type="match status" value="1"/>
</dbReference>
<dbReference type="PRINTS" id="PR00385">
    <property type="entry name" value="P450"/>
</dbReference>
<dbReference type="Gene3D" id="1.10.630.10">
    <property type="entry name" value="Cytochrome P450"/>
    <property type="match status" value="1"/>
</dbReference>
<dbReference type="InterPro" id="IPR002401">
    <property type="entry name" value="Cyt_P450_E_grp-I"/>
</dbReference>
<dbReference type="InterPro" id="IPR036396">
    <property type="entry name" value="Cyt_P450_sf"/>
</dbReference>
<evidence type="ECO:0000256" key="8">
    <source>
        <dbReference type="PIRSR" id="PIRSR602401-1"/>
    </source>
</evidence>
<keyword evidence="6 8" id="KW-0408">Iron</keyword>
<dbReference type="PRINTS" id="PR00463">
    <property type="entry name" value="EP450I"/>
</dbReference>
<evidence type="ECO:0000256" key="4">
    <source>
        <dbReference type="ARBA" id="ARBA00022723"/>
    </source>
</evidence>
<comment type="cofactor">
    <cofactor evidence="1 8">
        <name>heme</name>
        <dbReference type="ChEBI" id="CHEBI:30413"/>
    </cofactor>
</comment>
<gene>
    <name evidence="9" type="ORF">RHS03_00287</name>
</gene>
<dbReference type="Proteomes" id="UP000602905">
    <property type="component" value="Unassembled WGS sequence"/>
</dbReference>
<dbReference type="OrthoDB" id="1470350at2759"/>
<evidence type="ECO:0000256" key="2">
    <source>
        <dbReference type="ARBA" id="ARBA00010617"/>
    </source>
</evidence>
<keyword evidence="4 8" id="KW-0479">Metal-binding</keyword>
<keyword evidence="5" id="KW-0560">Oxidoreductase</keyword>
<evidence type="ECO:0000256" key="6">
    <source>
        <dbReference type="ARBA" id="ARBA00023004"/>
    </source>
</evidence>
<protein>
    <submittedName>
        <fullName evidence="9">Cytochrome P450</fullName>
    </submittedName>
</protein>
<keyword evidence="3 8" id="KW-0349">Heme</keyword>
<evidence type="ECO:0000256" key="7">
    <source>
        <dbReference type="ARBA" id="ARBA00023033"/>
    </source>
</evidence>
<proteinExistence type="inferred from homology"/>
<feature type="binding site" description="axial binding residue" evidence="8">
    <location>
        <position position="537"/>
    </location>
    <ligand>
        <name>heme</name>
        <dbReference type="ChEBI" id="CHEBI:30413"/>
    </ligand>
    <ligandPart>
        <name>Fe</name>
        <dbReference type="ChEBI" id="CHEBI:18248"/>
    </ligandPart>
</feature>
<keyword evidence="7" id="KW-0503">Monooxygenase</keyword>
<reference evidence="9" key="1">
    <citation type="submission" date="2020-09" db="EMBL/GenBank/DDBJ databases">
        <title>Comparative genome analyses of four rice-infecting Rhizoctonia solani isolates reveal extensive enrichment of homogalacturonan modification genes.</title>
        <authorList>
            <person name="Lee D.-Y."/>
            <person name="Jeon J."/>
            <person name="Kim K.-T."/>
            <person name="Cheong K."/>
            <person name="Song H."/>
            <person name="Choi G."/>
            <person name="Ko J."/>
            <person name="Opiyo S.O."/>
            <person name="Zuo S."/>
            <person name="Madhav S."/>
            <person name="Lee Y.-H."/>
            <person name="Wang G.-L."/>
        </authorList>
    </citation>
    <scope>NUCLEOTIDE SEQUENCE</scope>
    <source>
        <strain evidence="9">AG1-IA WGL</strain>
    </source>
</reference>
<sequence length="614" mass="70201">MSSRSTYWGAGTSIVLRRLPRLVFPPVLIWALATLGVEHSRMLQDNVSRPALAAALWLIYKLSNRGIKSYRRNQDRRQLGPDVIEVPQVKFKLPWNIDFIPFANEAREHGYVNDAMAPFLDSIGNIFNLTLFGEDFVGWIDHWEDKVSDTSIAQIFTNEPEHVKVMLSTDFANFVKGHSNREKIFSLLGEGVFNVDGEMWKFHRNMTRPYFSRERITHFELFARHSDAAIAKLLSQPGAVDFQDLVSKFTLDSASEFLFGINVRSLEQPLPLPHVKETEGNTFSAAFTSVQAQAVVRFSYGALWPYMEFFSDRTRSDMRVIDAFIKPILEAKLSLKKKGALEEDEERETLIDHLVKLTDDEKLIKDELFNIMVAGRDTTASTLTFACYMLATNPHILSKLHAEILDHVGTSSYPTFNNFRDMKYLRAVINEVLRLYPPVPLNQRECVSPTVFKSGGKQYFIPAGAAVIYSVLFMHTRKDLWGDDAETFDPERWLDDRYKKYVLPNPFIFLPFNAGPRIVSDSYTEVHLVVTDEYSQCLGQQFAYNEISFFLTRLVQRVNQIALAPDAQPLESHPPTSWAKGPGRRATEKIWPRAHLTLYSYGGLWVRIKESGSS</sequence>
<dbReference type="GO" id="GO:0005506">
    <property type="term" value="F:iron ion binding"/>
    <property type="evidence" value="ECO:0007669"/>
    <property type="project" value="InterPro"/>
</dbReference>
<dbReference type="GO" id="GO:0020037">
    <property type="term" value="F:heme binding"/>
    <property type="evidence" value="ECO:0007669"/>
    <property type="project" value="InterPro"/>
</dbReference>
<organism evidence="9 10">
    <name type="scientific">Rhizoctonia solani</name>
    <dbReference type="NCBI Taxonomy" id="456999"/>
    <lineage>
        <taxon>Eukaryota</taxon>
        <taxon>Fungi</taxon>
        <taxon>Dikarya</taxon>
        <taxon>Basidiomycota</taxon>
        <taxon>Agaricomycotina</taxon>
        <taxon>Agaricomycetes</taxon>
        <taxon>Cantharellales</taxon>
        <taxon>Ceratobasidiaceae</taxon>
        <taxon>Rhizoctonia</taxon>
    </lineage>
</organism>
<evidence type="ECO:0000313" key="10">
    <source>
        <dbReference type="Proteomes" id="UP000602905"/>
    </source>
</evidence>
<comment type="similarity">
    <text evidence="2">Belongs to the cytochrome P450 family.</text>
</comment>
<dbReference type="AlphaFoldDB" id="A0A8H7I016"/>
<dbReference type="InterPro" id="IPR047146">
    <property type="entry name" value="Cyt_P450_E_CYP52_fungi"/>
</dbReference>
<dbReference type="InterPro" id="IPR001128">
    <property type="entry name" value="Cyt_P450"/>
</dbReference>
<dbReference type="GO" id="GO:0004497">
    <property type="term" value="F:monooxygenase activity"/>
    <property type="evidence" value="ECO:0007669"/>
    <property type="project" value="UniProtKB-KW"/>
</dbReference>
<evidence type="ECO:0000256" key="1">
    <source>
        <dbReference type="ARBA" id="ARBA00001971"/>
    </source>
</evidence>
<accession>A0A8H7I016</accession>
<dbReference type="SUPFAM" id="SSF48264">
    <property type="entry name" value="Cytochrome P450"/>
    <property type="match status" value="1"/>
</dbReference>
<evidence type="ECO:0000256" key="5">
    <source>
        <dbReference type="ARBA" id="ARBA00023002"/>
    </source>
</evidence>
<feature type="non-terminal residue" evidence="9">
    <location>
        <position position="614"/>
    </location>
</feature>
<comment type="caution">
    <text evidence="9">The sequence shown here is derived from an EMBL/GenBank/DDBJ whole genome shotgun (WGS) entry which is preliminary data.</text>
</comment>
<dbReference type="CDD" id="cd11063">
    <property type="entry name" value="CYP52"/>
    <property type="match status" value="1"/>
</dbReference>